<keyword evidence="6 12" id="KW-1133">Transmembrane helix</keyword>
<feature type="transmembrane region" description="Helical" evidence="12">
    <location>
        <begin position="634"/>
        <end position="652"/>
    </location>
</feature>
<dbReference type="AlphaFoldDB" id="C4YB82"/>
<feature type="coiled-coil region" evidence="10">
    <location>
        <begin position="182"/>
        <end position="360"/>
    </location>
</feature>
<feature type="compositionally biased region" description="Polar residues" evidence="11">
    <location>
        <begin position="562"/>
        <end position="582"/>
    </location>
</feature>
<evidence type="ECO:0000256" key="1">
    <source>
        <dbReference type="ARBA" id="ARBA00004409"/>
    </source>
</evidence>
<dbReference type="GO" id="GO:0000149">
    <property type="term" value="F:SNARE binding"/>
    <property type="evidence" value="ECO:0007669"/>
    <property type="project" value="EnsemblFungi"/>
</dbReference>
<feature type="compositionally biased region" description="Polar residues" evidence="11">
    <location>
        <begin position="18"/>
        <end position="29"/>
    </location>
</feature>
<evidence type="ECO:0000256" key="11">
    <source>
        <dbReference type="SAM" id="MobiDB-lite"/>
    </source>
</evidence>
<comment type="subcellular location">
    <subcellularLocation>
        <location evidence="1">Golgi apparatus membrane</location>
        <topology evidence="1">Single-pass type IV membrane protein</topology>
    </subcellularLocation>
</comment>
<accession>C4YB82</accession>
<dbReference type="VEuPathDB" id="FungiDB:CLUG_05374"/>
<evidence type="ECO:0000256" key="12">
    <source>
        <dbReference type="SAM" id="Phobius"/>
    </source>
</evidence>
<gene>
    <name evidence="15" type="ORF">CLUG_05374</name>
</gene>
<dbReference type="FunCoup" id="C4YB82">
    <property type="interactions" value="242"/>
</dbReference>
<keyword evidence="7" id="KW-0333">Golgi apparatus</keyword>
<feature type="region of interest" description="Disordered" evidence="11">
    <location>
        <begin position="557"/>
        <end position="584"/>
    </location>
</feature>
<evidence type="ECO:0000256" key="9">
    <source>
        <dbReference type="ARBA" id="ARBA00023136"/>
    </source>
</evidence>
<sequence>MALSRVNTSCKLRDKTNMSEPVPSQSGKSKNAFENALQTWAEIDLSSLQRKLDEQGIELKSEQKSSLASRKELASKTKEFKKLDNEKKLAEFNPLLKQYQNEIDNLTSKQKKAESFFFGFYRLIAEAPDPKPLLELSLDAIMEMNETAELKKEVARLSDELSRKADYDILKQRLLDGEQKSAELLGSKLKAKEEEFQALIEEKESNWQSVQKQHESQIAGYKATIEELRTSMEVTELQLSSQNKQLGPSSNSSVSILAELDLVTREVESWKKRVYELEKRNEDLRRELSVSQADSEKTSMQQEHAKKIAEIEGENAVLVANLNQLRGKLDSTNKEHDTQIQSLTRELHQSTQEIKHLKEKLSRTSDYDELKHELHLLRQIEFGEQEEDAGSEHEAGNFDALLIQHNKSLTKELAELRSQHESLTSKISSLEAELTRASSEYNKMKELNAKMENDLANFQDAYGSNFNDSASMMSGMTRMTRPVPGRGSTTSLNTVDENSILPIITGQRDRFRDRNKELEDEVRKQANLVNELKRKNKMLQTDNEELYEKTRYMASIKDKGTTAPSNSNRRTLIPKANSSDLESNPYRASYESKLHPIEQFRKQEQERVSSRLSPFERMFIFVTRSILATRLTRMLFLVYCVFLHCLVMFTTIHSMSMSTSMIPEVGLNESTGGVTKSDVSQF</sequence>
<dbReference type="Proteomes" id="UP000007703">
    <property type="component" value="Unassembled WGS sequence"/>
</dbReference>
<evidence type="ECO:0000256" key="5">
    <source>
        <dbReference type="ARBA" id="ARBA00022692"/>
    </source>
</evidence>
<feature type="compositionally biased region" description="Polar residues" evidence="11">
    <location>
        <begin position="1"/>
        <end position="10"/>
    </location>
</feature>
<feature type="region of interest" description="Disordered" evidence="11">
    <location>
        <begin position="1"/>
        <end position="31"/>
    </location>
</feature>
<dbReference type="GO" id="GO:0000139">
    <property type="term" value="C:Golgi membrane"/>
    <property type="evidence" value="ECO:0007669"/>
    <property type="project" value="UniProtKB-SubCell"/>
</dbReference>
<dbReference type="Pfam" id="PF25398">
    <property type="entry name" value="CUX1_N"/>
    <property type="match status" value="1"/>
</dbReference>
<dbReference type="GO" id="GO:0048211">
    <property type="term" value="P:Golgi vesicle docking"/>
    <property type="evidence" value="ECO:0007669"/>
    <property type="project" value="EnsemblFungi"/>
</dbReference>
<dbReference type="HOGENOM" id="CLU_016758_0_0_1"/>
<keyword evidence="9 12" id="KW-0472">Membrane</keyword>
<proteinExistence type="inferred from homology"/>
<evidence type="ECO:0000256" key="10">
    <source>
        <dbReference type="SAM" id="Coils"/>
    </source>
</evidence>
<dbReference type="Gene3D" id="6.10.250.3110">
    <property type="match status" value="1"/>
</dbReference>
<dbReference type="GO" id="GO:0006891">
    <property type="term" value="P:intra-Golgi vesicle-mediated transport"/>
    <property type="evidence" value="ECO:0007669"/>
    <property type="project" value="InterPro"/>
</dbReference>
<evidence type="ECO:0000256" key="2">
    <source>
        <dbReference type="ARBA" id="ARBA00006415"/>
    </source>
</evidence>
<dbReference type="STRING" id="306902.C4YB82"/>
<dbReference type="InParanoid" id="C4YB82"/>
<keyword evidence="4" id="KW-0813">Transport</keyword>
<dbReference type="EMBL" id="CH408082">
    <property type="protein sequence ID" value="EEQ41246.1"/>
    <property type="molecule type" value="Genomic_DNA"/>
</dbReference>
<evidence type="ECO:0000256" key="8">
    <source>
        <dbReference type="ARBA" id="ARBA00023054"/>
    </source>
</evidence>
<feature type="coiled-coil region" evidence="10">
    <location>
        <begin position="508"/>
        <end position="549"/>
    </location>
</feature>
<dbReference type="Pfam" id="PF08172">
    <property type="entry name" value="CASP_C"/>
    <property type="match status" value="1"/>
</dbReference>
<organism evidence="15 16">
    <name type="scientific">Clavispora lusitaniae (strain ATCC 42720)</name>
    <name type="common">Yeast</name>
    <name type="synonym">Candida lusitaniae</name>
    <dbReference type="NCBI Taxonomy" id="306902"/>
    <lineage>
        <taxon>Eukaryota</taxon>
        <taxon>Fungi</taxon>
        <taxon>Dikarya</taxon>
        <taxon>Ascomycota</taxon>
        <taxon>Saccharomycotina</taxon>
        <taxon>Pichiomycetes</taxon>
        <taxon>Metschnikowiaceae</taxon>
        <taxon>Clavispora</taxon>
    </lineage>
</organism>
<evidence type="ECO:0000256" key="6">
    <source>
        <dbReference type="ARBA" id="ARBA00022989"/>
    </source>
</evidence>
<dbReference type="OMA" id="WQQEGFN"/>
<feature type="domain" description="CASP C-terminal" evidence="13">
    <location>
        <begin position="429"/>
        <end position="657"/>
    </location>
</feature>
<dbReference type="InterPro" id="IPR012955">
    <property type="entry name" value="CASP_C"/>
</dbReference>
<protein>
    <recommendedName>
        <fullName evidence="3">Protein CASP</fullName>
    </recommendedName>
</protein>
<dbReference type="PANTHER" id="PTHR14043:SF2">
    <property type="entry name" value="HOMEOBOX PROTEIN CUT"/>
    <property type="match status" value="1"/>
</dbReference>
<reference evidence="15 16" key="1">
    <citation type="journal article" date="2009" name="Nature">
        <title>Evolution of pathogenicity and sexual reproduction in eight Candida genomes.</title>
        <authorList>
            <person name="Butler G."/>
            <person name="Rasmussen M.D."/>
            <person name="Lin M.F."/>
            <person name="Santos M.A."/>
            <person name="Sakthikumar S."/>
            <person name="Munro C.A."/>
            <person name="Rheinbay E."/>
            <person name="Grabherr M."/>
            <person name="Forche A."/>
            <person name="Reedy J.L."/>
            <person name="Agrafioti I."/>
            <person name="Arnaud M.B."/>
            <person name="Bates S."/>
            <person name="Brown A.J."/>
            <person name="Brunke S."/>
            <person name="Costanzo M.C."/>
            <person name="Fitzpatrick D.A."/>
            <person name="de Groot P.W."/>
            <person name="Harris D."/>
            <person name="Hoyer L.L."/>
            <person name="Hube B."/>
            <person name="Klis F.M."/>
            <person name="Kodira C."/>
            <person name="Lennard N."/>
            <person name="Logue M.E."/>
            <person name="Martin R."/>
            <person name="Neiman A.M."/>
            <person name="Nikolaou E."/>
            <person name="Quail M.A."/>
            <person name="Quinn J."/>
            <person name="Santos M.C."/>
            <person name="Schmitzberger F.F."/>
            <person name="Sherlock G."/>
            <person name="Shah P."/>
            <person name="Silverstein K.A."/>
            <person name="Skrzypek M.S."/>
            <person name="Soll D."/>
            <person name="Staggs R."/>
            <person name="Stansfield I."/>
            <person name="Stumpf M.P."/>
            <person name="Sudbery P.E."/>
            <person name="Srikantha T."/>
            <person name="Zeng Q."/>
            <person name="Berman J."/>
            <person name="Berriman M."/>
            <person name="Heitman J."/>
            <person name="Gow N.A."/>
            <person name="Lorenz M.C."/>
            <person name="Birren B.W."/>
            <person name="Kellis M."/>
            <person name="Cuomo C.A."/>
        </authorList>
    </citation>
    <scope>NUCLEOTIDE SEQUENCE [LARGE SCALE GENOMIC DNA]</scope>
    <source>
        <strain evidence="15 16">ATCC 42720</strain>
    </source>
</reference>
<name>C4YB82_CLAL4</name>
<evidence type="ECO:0000256" key="7">
    <source>
        <dbReference type="ARBA" id="ARBA00023034"/>
    </source>
</evidence>
<dbReference type="OrthoDB" id="10257567at2759"/>
<evidence type="ECO:0000313" key="15">
    <source>
        <dbReference type="EMBL" id="EEQ41246.1"/>
    </source>
</evidence>
<dbReference type="InterPro" id="IPR057476">
    <property type="entry name" value="Cux_N"/>
</dbReference>
<evidence type="ECO:0000259" key="13">
    <source>
        <dbReference type="Pfam" id="PF08172"/>
    </source>
</evidence>
<evidence type="ECO:0000256" key="3">
    <source>
        <dbReference type="ARBA" id="ARBA00018691"/>
    </source>
</evidence>
<feature type="coiled-coil region" evidence="10">
    <location>
        <begin position="406"/>
        <end position="461"/>
    </location>
</feature>
<evidence type="ECO:0000259" key="14">
    <source>
        <dbReference type="Pfam" id="PF25398"/>
    </source>
</evidence>
<comment type="similarity">
    <text evidence="2">Belongs to the CASP family.</text>
</comment>
<dbReference type="KEGG" id="clu:CLUG_05374"/>
<evidence type="ECO:0000256" key="4">
    <source>
        <dbReference type="ARBA" id="ARBA00022448"/>
    </source>
</evidence>
<keyword evidence="5 12" id="KW-0812">Transmembrane</keyword>
<feature type="domain" description="Cux N-terminal" evidence="14">
    <location>
        <begin position="29"/>
        <end position="139"/>
    </location>
</feature>
<dbReference type="GeneID" id="8495239"/>
<dbReference type="PANTHER" id="PTHR14043">
    <property type="entry name" value="CCAAT DISPLACEMENT PROTEIN-RELATED"/>
    <property type="match status" value="1"/>
</dbReference>
<keyword evidence="8 10" id="KW-0175">Coiled coil</keyword>
<evidence type="ECO:0000313" key="16">
    <source>
        <dbReference type="Proteomes" id="UP000007703"/>
    </source>
</evidence>